<keyword evidence="1" id="KW-0472">Membrane</keyword>
<feature type="transmembrane region" description="Helical" evidence="1">
    <location>
        <begin position="105"/>
        <end position="126"/>
    </location>
</feature>
<feature type="transmembrane region" description="Helical" evidence="1">
    <location>
        <begin position="79"/>
        <end position="99"/>
    </location>
</feature>
<evidence type="ECO:0000256" key="1">
    <source>
        <dbReference type="SAM" id="Phobius"/>
    </source>
</evidence>
<organism evidence="2 3">
    <name type="scientific">Roseibium aggregatum</name>
    <dbReference type="NCBI Taxonomy" id="187304"/>
    <lineage>
        <taxon>Bacteria</taxon>
        <taxon>Pseudomonadati</taxon>
        <taxon>Pseudomonadota</taxon>
        <taxon>Alphaproteobacteria</taxon>
        <taxon>Hyphomicrobiales</taxon>
        <taxon>Stappiaceae</taxon>
        <taxon>Roseibium</taxon>
    </lineage>
</organism>
<dbReference type="OrthoDB" id="9808748at2"/>
<keyword evidence="1" id="KW-1133">Transmembrane helix</keyword>
<dbReference type="Proteomes" id="UP000048926">
    <property type="component" value="Unassembled WGS sequence"/>
</dbReference>
<feature type="transmembrane region" description="Helical" evidence="1">
    <location>
        <begin position="16"/>
        <end position="37"/>
    </location>
</feature>
<dbReference type="AlphaFoldDB" id="A0A0M6XYH8"/>
<evidence type="ECO:0000313" key="2">
    <source>
        <dbReference type="EMBL" id="CTQ41679.1"/>
    </source>
</evidence>
<name>A0A0M6XYH8_9HYPH</name>
<accession>A0A0M6XYH8</accession>
<dbReference type="SUPFAM" id="SSF81442">
    <property type="entry name" value="Cytochrome c oxidase subunit I-like"/>
    <property type="match status" value="1"/>
</dbReference>
<proteinExistence type="predicted"/>
<protein>
    <submittedName>
        <fullName evidence="2">Uncharacterized protein</fullName>
    </submittedName>
</protein>
<dbReference type="STRING" id="187304.B0E33_01135"/>
<evidence type="ECO:0000313" key="3">
    <source>
        <dbReference type="Proteomes" id="UP000048926"/>
    </source>
</evidence>
<keyword evidence="1" id="KW-0812">Transmembrane</keyword>
<dbReference type="EMBL" id="CXST01000001">
    <property type="protein sequence ID" value="CTQ41679.1"/>
    <property type="molecule type" value="Genomic_DNA"/>
</dbReference>
<gene>
    <name evidence="2" type="ORF">LAL4801_00098</name>
</gene>
<dbReference type="Gene3D" id="1.20.210.10">
    <property type="entry name" value="Cytochrome c oxidase-like, subunit I domain"/>
    <property type="match status" value="1"/>
</dbReference>
<dbReference type="InterPro" id="IPR036927">
    <property type="entry name" value="Cyt_c_oxase-like_su1_sf"/>
</dbReference>
<feature type="transmembrane region" description="Helical" evidence="1">
    <location>
        <begin position="49"/>
        <end position="67"/>
    </location>
</feature>
<keyword evidence="3" id="KW-1185">Reference proteome</keyword>
<reference evidence="3" key="1">
    <citation type="submission" date="2015-07" db="EMBL/GenBank/DDBJ databases">
        <authorList>
            <person name="Rodrigo-Torres Lidia"/>
            <person name="Arahal R.David."/>
        </authorList>
    </citation>
    <scope>NUCLEOTIDE SEQUENCE [LARGE SCALE GENOMIC DNA]</scope>
    <source>
        <strain evidence="3">CECT 4801</strain>
    </source>
</reference>
<sequence>MAIVFRGEHMKAIPRLYFATAALFALIGMAWGIHMSATTDHTLAPAHGHLNLIGFVMMAVFGAYYALAPKAAASRLALIHYGLSVLTVIVLVPGIVFAINAEGEIMAKAGSVLAVLTILVFLATVLRNRAD</sequence>